<proteinExistence type="predicted"/>
<dbReference type="OrthoDB" id="420046at2759"/>
<dbReference type="InterPro" id="IPR015421">
    <property type="entry name" value="PyrdxlP-dep_Trfase_major"/>
</dbReference>
<dbReference type="Gene3D" id="3.40.640.10">
    <property type="entry name" value="Type I PLP-dependent aspartate aminotransferase-like (Major domain)"/>
    <property type="match status" value="1"/>
</dbReference>
<protein>
    <submittedName>
        <fullName evidence="1">Uncharacterized protein</fullName>
    </submittedName>
</protein>
<reference evidence="1" key="1">
    <citation type="submission" date="2022-03" db="EMBL/GenBank/DDBJ databases">
        <authorList>
            <person name="Sayadi A."/>
        </authorList>
    </citation>
    <scope>NUCLEOTIDE SEQUENCE</scope>
</reference>
<accession>A0A9P0MBT8</accession>
<dbReference type="Proteomes" id="UP001152888">
    <property type="component" value="Unassembled WGS sequence"/>
</dbReference>
<comment type="caution">
    <text evidence="1">The sequence shown here is derived from an EMBL/GenBank/DDBJ whole genome shotgun (WGS) entry which is preliminary data.</text>
</comment>
<sequence>MEEFLKFNSVYTDQYHKIAKEFKRIGENIYLDHAGATLYSEKQMQHVFTELTSNIYDNPHSMNMSGKLTEDAVDLVRFRSFQYQRSGVFNCIYIWCYLSSEDDRRML</sequence>
<gene>
    <name evidence="1" type="ORF">ACAOBT_LOCUS32016</name>
</gene>
<keyword evidence="2" id="KW-1185">Reference proteome</keyword>
<organism evidence="1 2">
    <name type="scientific">Acanthoscelides obtectus</name>
    <name type="common">Bean weevil</name>
    <name type="synonym">Bruchus obtectus</name>
    <dbReference type="NCBI Taxonomy" id="200917"/>
    <lineage>
        <taxon>Eukaryota</taxon>
        <taxon>Metazoa</taxon>
        <taxon>Ecdysozoa</taxon>
        <taxon>Arthropoda</taxon>
        <taxon>Hexapoda</taxon>
        <taxon>Insecta</taxon>
        <taxon>Pterygota</taxon>
        <taxon>Neoptera</taxon>
        <taxon>Endopterygota</taxon>
        <taxon>Coleoptera</taxon>
        <taxon>Polyphaga</taxon>
        <taxon>Cucujiformia</taxon>
        <taxon>Chrysomeloidea</taxon>
        <taxon>Chrysomelidae</taxon>
        <taxon>Bruchinae</taxon>
        <taxon>Bruchini</taxon>
        <taxon>Acanthoscelides</taxon>
    </lineage>
</organism>
<name>A0A9P0MBT8_ACAOB</name>
<evidence type="ECO:0000313" key="2">
    <source>
        <dbReference type="Proteomes" id="UP001152888"/>
    </source>
</evidence>
<dbReference type="AlphaFoldDB" id="A0A9P0MBT8"/>
<dbReference type="EMBL" id="CAKOFQ010008043">
    <property type="protein sequence ID" value="CAH2011178.1"/>
    <property type="molecule type" value="Genomic_DNA"/>
</dbReference>
<evidence type="ECO:0000313" key="1">
    <source>
        <dbReference type="EMBL" id="CAH2011178.1"/>
    </source>
</evidence>